<accession>A0A336LJE1</accession>
<feature type="coiled-coil region" evidence="8">
    <location>
        <begin position="21"/>
        <end position="59"/>
    </location>
</feature>
<evidence type="ECO:0000256" key="8">
    <source>
        <dbReference type="SAM" id="Coils"/>
    </source>
</evidence>
<dbReference type="InterPro" id="IPR037202">
    <property type="entry name" value="ESCRT_assembly_dom"/>
</dbReference>
<dbReference type="VEuPathDB" id="VectorBase:CSON006031"/>
<keyword evidence="8" id="KW-0175">Coiled coil</keyword>
<evidence type="ECO:0000256" key="5">
    <source>
        <dbReference type="ARBA" id="ARBA00022927"/>
    </source>
</evidence>
<name>A0A336LJE1_CULSO</name>
<comment type="function">
    <text evidence="6">Component of the ESCRT-I complex, a regulator of vesicular trafficking process. Required for the sorting of endocytic ubiquitinated cargos into multivesicular bodies. May be involved in cell growth and differentiation.</text>
</comment>
<dbReference type="AlphaFoldDB" id="A0A336LJE1"/>
<dbReference type="InterPro" id="IPR009851">
    <property type="entry name" value="Mod_r"/>
</dbReference>
<dbReference type="GO" id="GO:0000813">
    <property type="term" value="C:ESCRT I complex"/>
    <property type="evidence" value="ECO:0007669"/>
    <property type="project" value="UniProtKB-ARBA"/>
</dbReference>
<dbReference type="GO" id="GO:0006612">
    <property type="term" value="P:protein targeting to membrane"/>
    <property type="evidence" value="ECO:0007669"/>
    <property type="project" value="TreeGrafter"/>
</dbReference>
<protein>
    <submittedName>
        <fullName evidence="10">CSON006031 protein</fullName>
    </submittedName>
</protein>
<organism evidence="10">
    <name type="scientific">Culicoides sonorensis</name>
    <name type="common">Biting midge</name>
    <dbReference type="NCBI Taxonomy" id="179676"/>
    <lineage>
        <taxon>Eukaryota</taxon>
        <taxon>Metazoa</taxon>
        <taxon>Ecdysozoa</taxon>
        <taxon>Arthropoda</taxon>
        <taxon>Hexapoda</taxon>
        <taxon>Insecta</taxon>
        <taxon>Pterygota</taxon>
        <taxon>Neoptera</taxon>
        <taxon>Endopterygota</taxon>
        <taxon>Diptera</taxon>
        <taxon>Nematocera</taxon>
        <taxon>Chironomoidea</taxon>
        <taxon>Ceratopogonidae</taxon>
        <taxon>Ceratopogoninae</taxon>
        <taxon>Culicoides</taxon>
        <taxon>Monoculicoides</taxon>
    </lineage>
</organism>
<dbReference type="GO" id="GO:0006623">
    <property type="term" value="P:protein targeting to vacuole"/>
    <property type="evidence" value="ECO:0007669"/>
    <property type="project" value="TreeGrafter"/>
</dbReference>
<comment type="similarity">
    <text evidence="2">Belongs to the VPS37 family.</text>
</comment>
<evidence type="ECO:0000256" key="2">
    <source>
        <dbReference type="ARBA" id="ARBA00007617"/>
    </source>
</evidence>
<evidence type="ECO:0000256" key="7">
    <source>
        <dbReference type="PROSITE-ProRule" id="PRU00646"/>
    </source>
</evidence>
<dbReference type="Gene3D" id="1.10.287.660">
    <property type="entry name" value="Helix hairpin bin"/>
    <property type="match status" value="1"/>
</dbReference>
<dbReference type="PROSITE" id="PS51314">
    <property type="entry name" value="VPS37_C"/>
    <property type="match status" value="1"/>
</dbReference>
<evidence type="ECO:0000313" key="10">
    <source>
        <dbReference type="EMBL" id="SSX18000.1"/>
    </source>
</evidence>
<gene>
    <name evidence="10" type="primary">CSON006031</name>
</gene>
<dbReference type="SUPFAM" id="SSF140111">
    <property type="entry name" value="Endosomal sorting complex assembly domain"/>
    <property type="match status" value="1"/>
</dbReference>
<keyword evidence="3 7" id="KW-0813">Transport</keyword>
<reference evidence="10" key="1">
    <citation type="submission" date="2018-07" db="EMBL/GenBank/DDBJ databases">
        <authorList>
            <person name="Quirk P.G."/>
            <person name="Krulwich T.A."/>
        </authorList>
    </citation>
    <scope>NUCLEOTIDE SEQUENCE</scope>
</reference>
<proteinExistence type="inferred from homology"/>
<evidence type="ECO:0000256" key="6">
    <source>
        <dbReference type="ARBA" id="ARBA00025010"/>
    </source>
</evidence>
<dbReference type="GO" id="GO:0031902">
    <property type="term" value="C:late endosome membrane"/>
    <property type="evidence" value="ECO:0007669"/>
    <property type="project" value="UniProtKB-SubCell"/>
</dbReference>
<dbReference type="OMA" id="MYQEYLN"/>
<feature type="domain" description="VPS37 C-terminal" evidence="9">
    <location>
        <begin position="85"/>
        <end position="175"/>
    </location>
</feature>
<dbReference type="Pfam" id="PF07200">
    <property type="entry name" value="Mod_r"/>
    <property type="match status" value="1"/>
</dbReference>
<evidence type="ECO:0000256" key="1">
    <source>
        <dbReference type="ARBA" id="ARBA00004633"/>
    </source>
</evidence>
<dbReference type="GO" id="GO:0043162">
    <property type="term" value="P:ubiquitin-dependent protein catabolic process via the multivesicular body sorting pathway"/>
    <property type="evidence" value="ECO:0007669"/>
    <property type="project" value="TreeGrafter"/>
</dbReference>
<keyword evidence="4" id="KW-0967">Endosome</keyword>
<evidence type="ECO:0000259" key="9">
    <source>
        <dbReference type="PROSITE" id="PS51314"/>
    </source>
</evidence>
<sequence length="214" mass="24078">MYQQYINQIQTSISCLTSDELKELLNNDDELERRVDEVLSSLENEKETMLNMNRSLAEENILQEPKIIELKATVNELAEEGKALVGQVQDKINDYKSKSGNLSHDTAQALLQSAAAEAEDESEKIFTQFLDKEITNVQSFIDQFIESRKKMHDRKLKADKMVELGRQGGNRSIPHNNYYPSPGGALPYPVNTGSTPYPMGYSMPMPGGFFGPPK</sequence>
<dbReference type="InterPro" id="IPR029012">
    <property type="entry name" value="Helix_hairpin_bin_sf"/>
</dbReference>
<dbReference type="EMBL" id="UFQT01000022">
    <property type="protein sequence ID" value="SSX18000.1"/>
    <property type="molecule type" value="Genomic_DNA"/>
</dbReference>
<keyword evidence="5 7" id="KW-0653">Protein transport</keyword>
<evidence type="ECO:0000256" key="3">
    <source>
        <dbReference type="ARBA" id="ARBA00022448"/>
    </source>
</evidence>
<dbReference type="PANTHER" id="PTHR13678:SF27">
    <property type="entry name" value="LD45836P"/>
    <property type="match status" value="1"/>
</dbReference>
<comment type="subcellular location">
    <subcellularLocation>
        <location evidence="1">Late endosome membrane</location>
        <topology evidence="1">Peripheral membrane protein</topology>
    </subcellularLocation>
</comment>
<evidence type="ECO:0000256" key="4">
    <source>
        <dbReference type="ARBA" id="ARBA00022753"/>
    </source>
</evidence>
<dbReference type="PANTHER" id="PTHR13678">
    <property type="entry name" value="VACUOLAR PROTEIN SORTING-ASSOCIATED PROTEIN 37"/>
    <property type="match status" value="1"/>
</dbReference>